<dbReference type="AlphaFoldDB" id="A0AAN8MZP6"/>
<keyword evidence="3" id="KW-1185">Reference proteome</keyword>
<accession>A0AAN8MZP6</accession>
<name>A0AAN8MZP6_9PEZI</name>
<evidence type="ECO:0000256" key="1">
    <source>
        <dbReference type="SAM" id="MobiDB-lite"/>
    </source>
</evidence>
<protein>
    <submittedName>
        <fullName evidence="2">Uncharacterized protein</fullName>
    </submittedName>
</protein>
<organism evidence="2 3">
    <name type="scientific">Orbilia javanica</name>
    <dbReference type="NCBI Taxonomy" id="47235"/>
    <lineage>
        <taxon>Eukaryota</taxon>
        <taxon>Fungi</taxon>
        <taxon>Dikarya</taxon>
        <taxon>Ascomycota</taxon>
        <taxon>Pezizomycotina</taxon>
        <taxon>Orbiliomycetes</taxon>
        <taxon>Orbiliales</taxon>
        <taxon>Orbiliaceae</taxon>
        <taxon>Orbilia</taxon>
    </lineage>
</organism>
<evidence type="ECO:0000313" key="3">
    <source>
        <dbReference type="Proteomes" id="UP001313282"/>
    </source>
</evidence>
<sequence length="76" mass="8224">MPQNDNTGTSSQAPQTGERPRINEHEDLDYSKRTYISSPSGTDPWNALGAPKSRNISGVLARADALGLSKNVQNKL</sequence>
<dbReference type="EMBL" id="JAVHNR010000007">
    <property type="protein sequence ID" value="KAK6336961.1"/>
    <property type="molecule type" value="Genomic_DNA"/>
</dbReference>
<proteinExistence type="predicted"/>
<dbReference type="Proteomes" id="UP001313282">
    <property type="component" value="Unassembled WGS sequence"/>
</dbReference>
<reference evidence="2 3" key="1">
    <citation type="submission" date="2019-10" db="EMBL/GenBank/DDBJ databases">
        <authorList>
            <person name="Palmer J.M."/>
        </authorList>
    </citation>
    <scope>NUCLEOTIDE SEQUENCE [LARGE SCALE GENOMIC DNA]</scope>
    <source>
        <strain evidence="2 3">TWF718</strain>
    </source>
</reference>
<feature type="region of interest" description="Disordered" evidence="1">
    <location>
        <begin position="1"/>
        <end position="49"/>
    </location>
</feature>
<feature type="compositionally biased region" description="Basic and acidic residues" evidence="1">
    <location>
        <begin position="18"/>
        <end position="32"/>
    </location>
</feature>
<feature type="compositionally biased region" description="Polar residues" evidence="1">
    <location>
        <begin position="34"/>
        <end position="43"/>
    </location>
</feature>
<gene>
    <name evidence="2" type="ORF">TWF718_009749</name>
</gene>
<feature type="compositionally biased region" description="Polar residues" evidence="1">
    <location>
        <begin position="1"/>
        <end position="15"/>
    </location>
</feature>
<comment type="caution">
    <text evidence="2">The sequence shown here is derived from an EMBL/GenBank/DDBJ whole genome shotgun (WGS) entry which is preliminary data.</text>
</comment>
<evidence type="ECO:0000313" key="2">
    <source>
        <dbReference type="EMBL" id="KAK6336961.1"/>
    </source>
</evidence>